<accession>A0ABV5UQ40</accession>
<dbReference type="Pfam" id="PF13450">
    <property type="entry name" value="NAD_binding_8"/>
    <property type="match status" value="1"/>
</dbReference>
<evidence type="ECO:0000313" key="2">
    <source>
        <dbReference type="Proteomes" id="UP001589536"/>
    </source>
</evidence>
<dbReference type="Gene3D" id="3.90.660.50">
    <property type="match status" value="1"/>
</dbReference>
<proteinExistence type="predicted"/>
<dbReference type="InterPro" id="IPR036188">
    <property type="entry name" value="FAD/NAD-bd_sf"/>
</dbReference>
<dbReference type="PANTHER" id="PTHR10668:SF105">
    <property type="entry name" value="DEHYDROGENASE-RELATED"/>
    <property type="match status" value="1"/>
</dbReference>
<name>A0ABV5UQ40_9MICC</name>
<keyword evidence="2" id="KW-1185">Reference proteome</keyword>
<dbReference type="Gene3D" id="3.50.50.60">
    <property type="entry name" value="FAD/NAD(P)-binding domain"/>
    <property type="match status" value="1"/>
</dbReference>
<reference evidence="1 2" key="1">
    <citation type="submission" date="2024-09" db="EMBL/GenBank/DDBJ databases">
        <authorList>
            <person name="Sun Q."/>
            <person name="Mori K."/>
        </authorList>
    </citation>
    <scope>NUCLEOTIDE SEQUENCE [LARGE SCALE GENOMIC DNA]</scope>
    <source>
        <strain evidence="1 2">JCM 13519</strain>
    </source>
</reference>
<sequence>MAEVAVVGSGPNGLAAAVVMARAGLDVRVYEAAETIGGGTRTSELLEPGHVYDVCSAVHPMALASRFFREFELERRVELRLPEVQYGTPLDGGKAALAYRSLERTAAELGTDGAAFASLMGPLVEHLAGVLDVTQNQLLRIPGQPLAALRLGLATLEQGSPWWNRRFTGDAAPALLSGVAAHAVAPLPSLAAAGAGLLLGALAHVGGWPIPVGGSAVIADAMARDIETHGGVIETGVRIDSLEELHPAKAILLDIAPPALLGMAGPALPTRYRRSLETFRFGNAACKVDFILSGPVPWTAPGLAVAGTVHVGGTRAAMAEAENLVAAGRHPVKPYVLLAQPSIVDPGRAPAGRHILWSYCHVPKGSTIDMAEAIMSRIEEFAPGFRDVVLGWKTTTAADLANYDENYVGGDFGAGLLDLRGLVRRPVLSRVPWRTPLPGVYLCSSSTPPGPGVTGMPGYHAAKYALKDIFGLPVPGLGLGA</sequence>
<evidence type="ECO:0000313" key="1">
    <source>
        <dbReference type="EMBL" id="MFB9713590.1"/>
    </source>
</evidence>
<dbReference type="SUPFAM" id="SSF51905">
    <property type="entry name" value="FAD/NAD(P)-binding domain"/>
    <property type="match status" value="1"/>
</dbReference>
<dbReference type="PRINTS" id="PR00419">
    <property type="entry name" value="ADXRDTASE"/>
</dbReference>
<organism evidence="1 2">
    <name type="scientific">Arthrobacter methylotrophus</name>
    <dbReference type="NCBI Taxonomy" id="121291"/>
    <lineage>
        <taxon>Bacteria</taxon>
        <taxon>Bacillati</taxon>
        <taxon>Actinomycetota</taxon>
        <taxon>Actinomycetes</taxon>
        <taxon>Micrococcales</taxon>
        <taxon>Micrococcaceae</taxon>
        <taxon>Arthrobacter</taxon>
    </lineage>
</organism>
<dbReference type="EMBL" id="JBHMBH010000012">
    <property type="protein sequence ID" value="MFB9713590.1"/>
    <property type="molecule type" value="Genomic_DNA"/>
</dbReference>
<protein>
    <submittedName>
        <fullName evidence="1">NAD(P)/FAD-dependent oxidoreductase</fullName>
    </submittedName>
</protein>
<gene>
    <name evidence="1" type="ORF">ACFFPI_05415</name>
</gene>
<dbReference type="Proteomes" id="UP001589536">
    <property type="component" value="Unassembled WGS sequence"/>
</dbReference>
<dbReference type="RefSeq" id="WP_345052672.1">
    <property type="nucleotide sequence ID" value="NZ_BAABED010000001.1"/>
</dbReference>
<comment type="caution">
    <text evidence="1">The sequence shown here is derived from an EMBL/GenBank/DDBJ whole genome shotgun (WGS) entry which is preliminary data.</text>
</comment>
<dbReference type="PANTHER" id="PTHR10668">
    <property type="entry name" value="PHYTOENE DEHYDROGENASE"/>
    <property type="match status" value="1"/>
</dbReference>